<dbReference type="RefSeq" id="WP_066089877.1">
    <property type="nucleotide sequence ID" value="NZ_LRVM01000011.1"/>
</dbReference>
<comment type="caution">
    <text evidence="1">The sequence shown here is derived from an EMBL/GenBank/DDBJ whole genome shotgun (WGS) entry which is preliminary data.</text>
</comment>
<dbReference type="InterPro" id="IPR012349">
    <property type="entry name" value="Split_barrel_FMN-bd"/>
</dbReference>
<reference evidence="1 2" key="1">
    <citation type="submission" date="2016-01" db="EMBL/GenBank/DDBJ databases">
        <title>Genome sequence of Clostridium neopropionicum X4, DSM-3847.</title>
        <authorList>
            <person name="Poehlein A."/>
            <person name="Beck M.H."/>
            <person name="Bengelsdorf F.R."/>
            <person name="Daniel R."/>
            <person name="Duerre P."/>
        </authorList>
    </citation>
    <scope>NUCLEOTIDE SEQUENCE [LARGE SCALE GENOMIC DNA]</scope>
    <source>
        <strain evidence="1 2">DSM-3847</strain>
    </source>
</reference>
<organism evidence="1 2">
    <name type="scientific">Anaerotignum neopropionicum</name>
    <dbReference type="NCBI Taxonomy" id="36847"/>
    <lineage>
        <taxon>Bacteria</taxon>
        <taxon>Bacillati</taxon>
        <taxon>Bacillota</taxon>
        <taxon>Clostridia</taxon>
        <taxon>Lachnospirales</taxon>
        <taxon>Anaerotignaceae</taxon>
        <taxon>Anaerotignum</taxon>
    </lineage>
</organism>
<name>A0A136WBZ6_9FIRM</name>
<keyword evidence="2" id="KW-1185">Reference proteome</keyword>
<dbReference type="InterPro" id="IPR024747">
    <property type="entry name" value="Pyridox_Oxase-rel"/>
</dbReference>
<proteinExistence type="predicted"/>
<dbReference type="OrthoDB" id="9794935at2"/>
<protein>
    <submittedName>
        <fullName evidence="1">Pyridoxamine 5'-phosphate oxidase</fullName>
    </submittedName>
</protein>
<dbReference type="SUPFAM" id="SSF50475">
    <property type="entry name" value="FMN-binding split barrel"/>
    <property type="match status" value="1"/>
</dbReference>
<dbReference type="PANTHER" id="PTHR34071:SF2">
    <property type="entry name" value="FLAVIN-NUCLEOTIDE-BINDING PROTEIN"/>
    <property type="match status" value="1"/>
</dbReference>
<dbReference type="STRING" id="36847.CLNEO_25510"/>
<dbReference type="Pfam" id="PF12900">
    <property type="entry name" value="Pyridox_ox_2"/>
    <property type="match status" value="1"/>
</dbReference>
<dbReference type="AlphaFoldDB" id="A0A136WBZ6"/>
<dbReference type="PANTHER" id="PTHR34071">
    <property type="entry name" value="5-NITROIMIDAZOLE ANTIBIOTICS RESISTANCE PROTEIN, NIMA-FAMILY-RELATED PROTEIN-RELATED"/>
    <property type="match status" value="1"/>
</dbReference>
<evidence type="ECO:0000313" key="1">
    <source>
        <dbReference type="EMBL" id="KXL52035.1"/>
    </source>
</evidence>
<dbReference type="Gene3D" id="2.30.110.10">
    <property type="entry name" value="Electron Transport, Fmn-binding Protein, Chain A"/>
    <property type="match status" value="1"/>
</dbReference>
<evidence type="ECO:0000313" key="2">
    <source>
        <dbReference type="Proteomes" id="UP000070539"/>
    </source>
</evidence>
<dbReference type="Proteomes" id="UP000070539">
    <property type="component" value="Unassembled WGS sequence"/>
</dbReference>
<sequence length="157" mass="18009">MKKEMRRKDRMVSEEKAREIIEKSEYATLSTASLDGDPYAVQVSHVLYENSIYFHCALVGRKLDNIKENPKVCMSFVSKAEVEQDLYTVRYESAVVEGAAKIIEDEEEKLLALQLICKRYSPDMLEDHLAYIMPRLKITGVCRVDIGDISGKENKKK</sequence>
<accession>A0A136WBZ6</accession>
<gene>
    <name evidence="1" type="ORF">CLNEO_25510</name>
</gene>
<dbReference type="EMBL" id="LRVM01000011">
    <property type="protein sequence ID" value="KXL52035.1"/>
    <property type="molecule type" value="Genomic_DNA"/>
</dbReference>